<reference evidence="1" key="1">
    <citation type="journal article" date="2012" name="ISME J.">
        <title>Roseobacter clade bacteria are abundant in coastal sediments and encode a novel combination of sulfur oxidation genes.</title>
        <authorList>
            <person name="Lenk S."/>
            <person name="Moraru C."/>
            <person name="Hahnke S."/>
            <person name="Arnds J."/>
            <person name="Richter M."/>
            <person name="Kube M."/>
            <person name="Reinhardt R."/>
            <person name="Brinkhoff T."/>
            <person name="Harder J."/>
            <person name="Amann R."/>
            <person name="Mussmann M."/>
        </authorList>
    </citation>
    <scope>NUCLEOTIDE SEQUENCE</scope>
</reference>
<organism evidence="1">
    <name type="scientific">uncultured bacterium ws034A6</name>
    <dbReference type="NCBI Taxonomy" id="1131824"/>
    <lineage>
        <taxon>Bacteria</taxon>
        <taxon>environmental samples</taxon>
    </lineage>
</organism>
<name>I1X578_9BACT</name>
<dbReference type="AlphaFoldDB" id="I1X578"/>
<accession>I1X578</accession>
<gene>
    <name evidence="1" type="ORF">ws034A6_0022</name>
</gene>
<dbReference type="EMBL" id="JQ256787">
    <property type="protein sequence ID" value="AFI78653.1"/>
    <property type="molecule type" value="Genomic_DNA"/>
</dbReference>
<evidence type="ECO:0000313" key="1">
    <source>
        <dbReference type="EMBL" id="AFI78653.1"/>
    </source>
</evidence>
<proteinExistence type="predicted"/>
<dbReference type="Pfam" id="PF09559">
    <property type="entry name" value="Cas6"/>
    <property type="match status" value="1"/>
</dbReference>
<dbReference type="NCBIfam" id="TIGR02807">
    <property type="entry name" value="cas6_cmx6"/>
    <property type="match status" value="1"/>
</dbReference>
<dbReference type="InterPro" id="IPR014174">
    <property type="entry name" value="CRISPR-assoc_prot_Cas6/Cmx6"/>
</dbReference>
<sequence>MFWSDENDKKKGFSIPDDVVDLSFRIKCPTLPLDHAHAFSIRLLEILPWLEEEEYAAIHLIHGAASGNGWFRPEDVKSELLHLSRRTRMRLRLPSHRLDDARALTGKTLDIAGHSLEVGESDVLLLSSLSTLFARYIVTSEDMDETQFLEEAARELKSIGVSTRKLLGGITHALDFPDGPVFTRSLMVAELEPEQSVRLQQAGLGEGRTIGCGIFLPHKGIKAVKEED</sequence>
<protein>
    <submittedName>
        <fullName evidence="1">CRISPR-associated protein, Cas6-related</fullName>
    </submittedName>
</protein>